<evidence type="ECO:0000313" key="2">
    <source>
        <dbReference type="Proteomes" id="UP000597338"/>
    </source>
</evidence>
<sequence>MAHSAGGAINRDIANIFAEGRIGLSNTAKRLFYHFGEQLTVEQNSYGGLQVSFQIPH</sequence>
<comment type="caution">
    <text evidence="1">The sequence shown here is derived from an EMBL/GenBank/DDBJ whole genome shotgun (WGS) entry which is preliminary data.</text>
</comment>
<organism evidence="1 2">
    <name type="scientific">Parapedobacter defluvii</name>
    <dbReference type="NCBI Taxonomy" id="2045106"/>
    <lineage>
        <taxon>Bacteria</taxon>
        <taxon>Pseudomonadati</taxon>
        <taxon>Bacteroidota</taxon>
        <taxon>Sphingobacteriia</taxon>
        <taxon>Sphingobacteriales</taxon>
        <taxon>Sphingobacteriaceae</taxon>
        <taxon>Parapedobacter</taxon>
    </lineage>
</organism>
<gene>
    <name evidence="1" type="ORF">GCM10011386_29260</name>
</gene>
<name>A0ABQ1M5Y2_9SPHI</name>
<proteinExistence type="predicted"/>
<dbReference type="EMBL" id="BMIK01000010">
    <property type="protein sequence ID" value="GGC35272.1"/>
    <property type="molecule type" value="Genomic_DNA"/>
</dbReference>
<accession>A0ABQ1M5Y2</accession>
<dbReference type="Proteomes" id="UP000597338">
    <property type="component" value="Unassembled WGS sequence"/>
</dbReference>
<keyword evidence="2" id="KW-1185">Reference proteome</keyword>
<protein>
    <submittedName>
        <fullName evidence="1">Uncharacterized protein</fullName>
    </submittedName>
</protein>
<reference evidence="2" key="1">
    <citation type="journal article" date="2019" name="Int. J. Syst. Evol. Microbiol.">
        <title>The Global Catalogue of Microorganisms (GCM) 10K type strain sequencing project: providing services to taxonomists for standard genome sequencing and annotation.</title>
        <authorList>
            <consortium name="The Broad Institute Genomics Platform"/>
            <consortium name="The Broad Institute Genome Sequencing Center for Infectious Disease"/>
            <person name="Wu L."/>
            <person name="Ma J."/>
        </authorList>
    </citation>
    <scope>NUCLEOTIDE SEQUENCE [LARGE SCALE GENOMIC DNA]</scope>
    <source>
        <strain evidence="2">CGMCC 1.15342</strain>
    </source>
</reference>
<evidence type="ECO:0000313" key="1">
    <source>
        <dbReference type="EMBL" id="GGC35272.1"/>
    </source>
</evidence>